<keyword evidence="2" id="KW-1185">Reference proteome</keyword>
<feature type="non-terminal residue" evidence="1">
    <location>
        <position position="1"/>
    </location>
</feature>
<evidence type="ECO:0000313" key="1">
    <source>
        <dbReference type="EMBL" id="CAG8468744.1"/>
    </source>
</evidence>
<protein>
    <submittedName>
        <fullName evidence="1">1140_t:CDS:1</fullName>
    </submittedName>
</protein>
<accession>A0ACA9KEI2</accession>
<organism evidence="1 2">
    <name type="scientific">Scutellospora calospora</name>
    <dbReference type="NCBI Taxonomy" id="85575"/>
    <lineage>
        <taxon>Eukaryota</taxon>
        <taxon>Fungi</taxon>
        <taxon>Fungi incertae sedis</taxon>
        <taxon>Mucoromycota</taxon>
        <taxon>Glomeromycotina</taxon>
        <taxon>Glomeromycetes</taxon>
        <taxon>Diversisporales</taxon>
        <taxon>Gigasporaceae</taxon>
        <taxon>Scutellospora</taxon>
    </lineage>
</organism>
<dbReference type="EMBL" id="CAJVPM010001540">
    <property type="protein sequence ID" value="CAG8468744.1"/>
    <property type="molecule type" value="Genomic_DNA"/>
</dbReference>
<proteinExistence type="predicted"/>
<evidence type="ECO:0000313" key="2">
    <source>
        <dbReference type="Proteomes" id="UP000789860"/>
    </source>
</evidence>
<comment type="caution">
    <text evidence="1">The sequence shown here is derived from an EMBL/GenBank/DDBJ whole genome shotgun (WGS) entry which is preliminary data.</text>
</comment>
<sequence>EFKNSNKSLDTNIAIGFNTNIIESFNTNTSKNFNTNTSKSLNINIISININGLLQSNKQLALTETLNNNSLKF</sequence>
<gene>
    <name evidence="1" type="ORF">SCALOS_LOCUS1934</name>
</gene>
<dbReference type="Proteomes" id="UP000789860">
    <property type="component" value="Unassembled WGS sequence"/>
</dbReference>
<name>A0ACA9KEI2_9GLOM</name>
<reference evidence="1" key="1">
    <citation type="submission" date="2021-06" db="EMBL/GenBank/DDBJ databases">
        <authorList>
            <person name="Kallberg Y."/>
            <person name="Tangrot J."/>
            <person name="Rosling A."/>
        </authorList>
    </citation>
    <scope>NUCLEOTIDE SEQUENCE</scope>
    <source>
        <strain evidence="1">AU212A</strain>
    </source>
</reference>